<proteinExistence type="predicted"/>
<organism evidence="1 2">
    <name type="scientific">Desulfobaculum bizertense DSM 18034</name>
    <dbReference type="NCBI Taxonomy" id="1121442"/>
    <lineage>
        <taxon>Bacteria</taxon>
        <taxon>Pseudomonadati</taxon>
        <taxon>Thermodesulfobacteriota</taxon>
        <taxon>Desulfovibrionia</taxon>
        <taxon>Desulfovibrionales</taxon>
        <taxon>Desulfovibrionaceae</taxon>
        <taxon>Desulfobaculum</taxon>
    </lineage>
</organism>
<protein>
    <submittedName>
        <fullName evidence="1">Uncharacterized protein</fullName>
    </submittedName>
</protein>
<dbReference type="STRING" id="1121442.SAMN02745702_01257"/>
<accession>A0A1T4VYW4</accession>
<gene>
    <name evidence="1" type="ORF">SAMN02745702_01257</name>
</gene>
<dbReference type="Proteomes" id="UP000189733">
    <property type="component" value="Unassembled WGS sequence"/>
</dbReference>
<dbReference type="OrthoDB" id="5459607at2"/>
<keyword evidence="2" id="KW-1185">Reference proteome</keyword>
<sequence length="80" mass="9373">MLDEKLRKEFEEKMPPVFAGTQVDELTGGAVIWRTLKNMKSNGEIPGSCFLRQGKRKLVIRRDEFLNWWFSQLVPEDEVC</sequence>
<dbReference type="RefSeq" id="WP_144012564.1">
    <property type="nucleotide sequence ID" value="NZ_FUYA01000003.1"/>
</dbReference>
<reference evidence="1 2" key="1">
    <citation type="submission" date="2017-02" db="EMBL/GenBank/DDBJ databases">
        <authorList>
            <person name="Peterson S.W."/>
        </authorList>
    </citation>
    <scope>NUCLEOTIDE SEQUENCE [LARGE SCALE GENOMIC DNA]</scope>
    <source>
        <strain evidence="1 2">DSM 18034</strain>
    </source>
</reference>
<dbReference type="EMBL" id="FUYA01000003">
    <property type="protein sequence ID" value="SKA69988.1"/>
    <property type="molecule type" value="Genomic_DNA"/>
</dbReference>
<dbReference type="AlphaFoldDB" id="A0A1T4VYW4"/>
<name>A0A1T4VYW4_9BACT</name>
<evidence type="ECO:0000313" key="1">
    <source>
        <dbReference type="EMBL" id="SKA69988.1"/>
    </source>
</evidence>
<evidence type="ECO:0000313" key="2">
    <source>
        <dbReference type="Proteomes" id="UP000189733"/>
    </source>
</evidence>